<dbReference type="RefSeq" id="WP_344622761.1">
    <property type="nucleotide sequence ID" value="NZ_BAAALD010000010.1"/>
</dbReference>
<evidence type="ECO:0000256" key="1">
    <source>
        <dbReference type="ARBA" id="ARBA00022491"/>
    </source>
</evidence>
<dbReference type="Proteomes" id="UP001499987">
    <property type="component" value="Unassembled WGS sequence"/>
</dbReference>
<dbReference type="PANTHER" id="PTHR30055:SF219">
    <property type="entry name" value="TRANSCRIPTIONAL REGULATORY PROTEIN"/>
    <property type="match status" value="1"/>
</dbReference>
<dbReference type="InterPro" id="IPR039538">
    <property type="entry name" value="BetI_C"/>
</dbReference>
<evidence type="ECO:0000313" key="7">
    <source>
        <dbReference type="EMBL" id="GAA1075412.1"/>
    </source>
</evidence>
<feature type="domain" description="HTH tetR-type" evidence="6">
    <location>
        <begin position="1"/>
        <end position="61"/>
    </location>
</feature>
<name>A0ABP4DXG1_9ACTN</name>
<dbReference type="Pfam" id="PF13977">
    <property type="entry name" value="TetR_C_6"/>
    <property type="match status" value="1"/>
</dbReference>
<dbReference type="Pfam" id="PF00440">
    <property type="entry name" value="TetR_N"/>
    <property type="match status" value="1"/>
</dbReference>
<dbReference type="PRINTS" id="PR00455">
    <property type="entry name" value="HTHTETR"/>
</dbReference>
<evidence type="ECO:0000256" key="2">
    <source>
        <dbReference type="ARBA" id="ARBA00023015"/>
    </source>
</evidence>
<feature type="DNA-binding region" description="H-T-H motif" evidence="5">
    <location>
        <begin position="24"/>
        <end position="43"/>
    </location>
</feature>
<proteinExistence type="predicted"/>
<dbReference type="PROSITE" id="PS50977">
    <property type="entry name" value="HTH_TETR_2"/>
    <property type="match status" value="1"/>
</dbReference>
<keyword evidence="3 5" id="KW-0238">DNA-binding</keyword>
<keyword evidence="2" id="KW-0805">Transcription regulation</keyword>
<dbReference type="InterPro" id="IPR001647">
    <property type="entry name" value="HTH_TetR"/>
</dbReference>
<evidence type="ECO:0000256" key="5">
    <source>
        <dbReference type="PROSITE-ProRule" id="PRU00335"/>
    </source>
</evidence>
<evidence type="ECO:0000256" key="3">
    <source>
        <dbReference type="ARBA" id="ARBA00023125"/>
    </source>
</evidence>
<keyword evidence="4" id="KW-0804">Transcription</keyword>
<reference evidence="8" key="1">
    <citation type="journal article" date="2019" name="Int. J. Syst. Evol. Microbiol.">
        <title>The Global Catalogue of Microorganisms (GCM) 10K type strain sequencing project: providing services to taxonomists for standard genome sequencing and annotation.</title>
        <authorList>
            <consortium name="The Broad Institute Genomics Platform"/>
            <consortium name="The Broad Institute Genome Sequencing Center for Infectious Disease"/>
            <person name="Wu L."/>
            <person name="Ma J."/>
        </authorList>
    </citation>
    <scope>NUCLEOTIDE SEQUENCE [LARGE SCALE GENOMIC DNA]</scope>
    <source>
        <strain evidence="8">JCM 13002</strain>
    </source>
</reference>
<gene>
    <name evidence="7" type="ORF">GCM10009663_15650</name>
</gene>
<dbReference type="EMBL" id="BAAALD010000010">
    <property type="protein sequence ID" value="GAA1075412.1"/>
    <property type="molecule type" value="Genomic_DNA"/>
</dbReference>
<dbReference type="InterPro" id="IPR009057">
    <property type="entry name" value="Homeodomain-like_sf"/>
</dbReference>
<dbReference type="SUPFAM" id="SSF48498">
    <property type="entry name" value="Tetracyclin repressor-like, C-terminal domain"/>
    <property type="match status" value="1"/>
</dbReference>
<protein>
    <submittedName>
        <fullName evidence="7">TetR/AcrR family transcriptional regulator</fullName>
    </submittedName>
</protein>
<dbReference type="InterPro" id="IPR050109">
    <property type="entry name" value="HTH-type_TetR-like_transc_reg"/>
</dbReference>
<dbReference type="InterPro" id="IPR036271">
    <property type="entry name" value="Tet_transcr_reg_TetR-rel_C_sf"/>
</dbReference>
<accession>A0ABP4DXG1</accession>
<organism evidence="7 8">
    <name type="scientific">Kitasatospora arboriphila</name>
    <dbReference type="NCBI Taxonomy" id="258052"/>
    <lineage>
        <taxon>Bacteria</taxon>
        <taxon>Bacillati</taxon>
        <taxon>Actinomycetota</taxon>
        <taxon>Actinomycetes</taxon>
        <taxon>Kitasatosporales</taxon>
        <taxon>Streptomycetaceae</taxon>
        <taxon>Kitasatospora</taxon>
    </lineage>
</organism>
<dbReference type="PANTHER" id="PTHR30055">
    <property type="entry name" value="HTH-TYPE TRANSCRIPTIONAL REGULATOR RUTR"/>
    <property type="match status" value="1"/>
</dbReference>
<evidence type="ECO:0000259" key="6">
    <source>
        <dbReference type="PROSITE" id="PS50977"/>
    </source>
</evidence>
<dbReference type="SUPFAM" id="SSF46689">
    <property type="entry name" value="Homeodomain-like"/>
    <property type="match status" value="1"/>
</dbReference>
<keyword evidence="1" id="KW-0678">Repressor</keyword>
<evidence type="ECO:0000313" key="8">
    <source>
        <dbReference type="Proteomes" id="UP001499987"/>
    </source>
</evidence>
<keyword evidence="8" id="KW-1185">Reference proteome</keyword>
<sequence>MGNREDLLAGAKRCLLEKGYGRTTARDIASSAGVSLAAIGYHYGSKDALLTQAMMEAMGEWGDELGRVLAALGEETDPRERFVAAWDKVVESFTEHRGLWAVQIEILAQMEHSPELREVLGGAQKEARLGLSAMFQGVPEVPDTPDELARGAFYQALLAGLATQWLVSPELAPDGKEFLEGLRLVGAAVLPAAGTRSAAG</sequence>
<comment type="caution">
    <text evidence="7">The sequence shown here is derived from an EMBL/GenBank/DDBJ whole genome shotgun (WGS) entry which is preliminary data.</text>
</comment>
<evidence type="ECO:0000256" key="4">
    <source>
        <dbReference type="ARBA" id="ARBA00023163"/>
    </source>
</evidence>
<dbReference type="Gene3D" id="1.10.357.10">
    <property type="entry name" value="Tetracycline Repressor, domain 2"/>
    <property type="match status" value="1"/>
</dbReference>